<evidence type="ECO:0000256" key="3">
    <source>
        <dbReference type="ARBA" id="ARBA00022603"/>
    </source>
</evidence>
<accession>A0A2A2GLL1</accession>
<keyword evidence="3" id="KW-0489">Methyltransferase</keyword>
<keyword evidence="5" id="KW-0949">S-adenosyl-L-methionine</keyword>
<dbReference type="GO" id="GO:0008990">
    <property type="term" value="F:rRNA (guanine-N2-)-methyltransferase activity"/>
    <property type="evidence" value="ECO:0007669"/>
    <property type="project" value="InterPro"/>
</dbReference>
<evidence type="ECO:0000256" key="5">
    <source>
        <dbReference type="ARBA" id="ARBA00022691"/>
    </source>
</evidence>
<organism evidence="8 9">
    <name type="scientific">Paracoccus salipaludis</name>
    <dbReference type="NCBI Taxonomy" id="2032623"/>
    <lineage>
        <taxon>Bacteria</taxon>
        <taxon>Pseudomonadati</taxon>
        <taxon>Pseudomonadota</taxon>
        <taxon>Alphaproteobacteria</taxon>
        <taxon>Rhodobacterales</taxon>
        <taxon>Paracoccaceae</taxon>
        <taxon>Paracoccus</taxon>
    </lineage>
</organism>
<feature type="domain" description="Methyltransferase small N-terminal" evidence="7">
    <location>
        <begin position="48"/>
        <end position="130"/>
    </location>
</feature>
<comment type="caution">
    <text evidence="8">The sequence shown here is derived from an EMBL/GenBank/DDBJ whole genome shotgun (WGS) entry which is preliminary data.</text>
</comment>
<keyword evidence="2" id="KW-0698">rRNA processing</keyword>
<proteinExistence type="predicted"/>
<gene>
    <name evidence="8" type="ORF">CK240_03250</name>
</gene>
<sequence>MAGSRLELIDPIAGAVLLVGAGPGDLAGFDPARTTVVQGFRPAHDSAAAQGFRVRTAVEDRADAAVVFLPRARAEARARVAAAAAALEEGAALWIDGQKTDGVDAMLRELRTLAPVDQVQSRAHGKIFRVTVPAGDWLPPDWTGAERTVDGGFVTAPGVFSADGPDPASVALAACLPDRLPTRMVDLGAGWGWLSAQVLRHPGVEVLHLVEADHAALDCARRNVTDPRARFHWADATTFRLPEPVNGVVMNPPFHEGRAADPHLGARFIRAAAGLLTGAGRLWMVANRHLPYEAALSELFADVQEIGGDNRFKVITATGAGRPKRR</sequence>
<dbReference type="SUPFAM" id="SSF53335">
    <property type="entry name" value="S-adenosyl-L-methionine-dependent methyltransferases"/>
    <property type="match status" value="1"/>
</dbReference>
<evidence type="ECO:0000259" key="7">
    <source>
        <dbReference type="Pfam" id="PF08468"/>
    </source>
</evidence>
<dbReference type="RefSeq" id="WP_095638903.1">
    <property type="nucleotide sequence ID" value="NZ_NSJZ01000002.1"/>
</dbReference>
<evidence type="ECO:0000259" key="6">
    <source>
        <dbReference type="Pfam" id="PF05175"/>
    </source>
</evidence>
<evidence type="ECO:0000256" key="4">
    <source>
        <dbReference type="ARBA" id="ARBA00022679"/>
    </source>
</evidence>
<protein>
    <submittedName>
        <fullName evidence="8">MFS transporter</fullName>
    </submittedName>
</protein>
<keyword evidence="1" id="KW-0963">Cytoplasm</keyword>
<evidence type="ECO:0000313" key="9">
    <source>
        <dbReference type="Proteomes" id="UP000218023"/>
    </source>
</evidence>
<evidence type="ECO:0000313" key="8">
    <source>
        <dbReference type="EMBL" id="PAU98218.1"/>
    </source>
</evidence>
<dbReference type="Gene3D" id="3.40.50.150">
    <property type="entry name" value="Vaccinia Virus protein VP39"/>
    <property type="match status" value="2"/>
</dbReference>
<dbReference type="InterPro" id="IPR029063">
    <property type="entry name" value="SAM-dependent_MTases_sf"/>
</dbReference>
<evidence type="ECO:0000256" key="1">
    <source>
        <dbReference type="ARBA" id="ARBA00022490"/>
    </source>
</evidence>
<dbReference type="PANTHER" id="PTHR47816">
    <property type="entry name" value="RIBOSOMAL RNA SMALL SUBUNIT METHYLTRANSFERASE C"/>
    <property type="match status" value="1"/>
</dbReference>
<dbReference type="OrthoDB" id="9816072at2"/>
<feature type="domain" description="Methyltransferase small" evidence="6">
    <location>
        <begin position="153"/>
        <end position="315"/>
    </location>
</feature>
<dbReference type="Proteomes" id="UP000218023">
    <property type="component" value="Unassembled WGS sequence"/>
</dbReference>
<dbReference type="AlphaFoldDB" id="A0A2A2GLL1"/>
<dbReference type="InterPro" id="IPR007848">
    <property type="entry name" value="Small_mtfrase_dom"/>
</dbReference>
<evidence type="ECO:0000256" key="2">
    <source>
        <dbReference type="ARBA" id="ARBA00022552"/>
    </source>
</evidence>
<dbReference type="CDD" id="cd02440">
    <property type="entry name" value="AdoMet_MTases"/>
    <property type="match status" value="1"/>
</dbReference>
<keyword evidence="9" id="KW-1185">Reference proteome</keyword>
<dbReference type="InterPro" id="IPR013675">
    <property type="entry name" value="Mtase_sm_N"/>
</dbReference>
<dbReference type="EMBL" id="NSJZ01000002">
    <property type="protein sequence ID" value="PAU98218.1"/>
    <property type="molecule type" value="Genomic_DNA"/>
</dbReference>
<name>A0A2A2GLL1_9RHOB</name>
<reference evidence="8 9" key="1">
    <citation type="submission" date="2017-09" db="EMBL/GenBank/DDBJ databases">
        <title>Paracoccus alkalisoli sp. nov., isolated from saline alkaline soil.</title>
        <authorList>
            <person name="Dong X."/>
            <person name="Zhang G."/>
        </authorList>
    </citation>
    <scope>NUCLEOTIDE SEQUENCE [LARGE SCALE GENOMIC DNA]</scope>
    <source>
        <strain evidence="8 9">WN007</strain>
    </source>
</reference>
<dbReference type="Pfam" id="PF05175">
    <property type="entry name" value="MTS"/>
    <property type="match status" value="1"/>
</dbReference>
<dbReference type="Pfam" id="PF08468">
    <property type="entry name" value="MTS_N"/>
    <property type="match status" value="1"/>
</dbReference>
<dbReference type="PANTHER" id="PTHR47816:SF4">
    <property type="entry name" value="RIBOSOMAL RNA SMALL SUBUNIT METHYLTRANSFERASE C"/>
    <property type="match status" value="1"/>
</dbReference>
<keyword evidence="4" id="KW-0808">Transferase</keyword>
<dbReference type="InterPro" id="IPR046977">
    <property type="entry name" value="RsmC/RlmG"/>
</dbReference>